<dbReference type="AlphaFoldDB" id="A0A645CTG1"/>
<organism evidence="1">
    <name type="scientific">bioreactor metagenome</name>
    <dbReference type="NCBI Taxonomy" id="1076179"/>
    <lineage>
        <taxon>unclassified sequences</taxon>
        <taxon>metagenomes</taxon>
        <taxon>ecological metagenomes</taxon>
    </lineage>
</organism>
<dbReference type="EMBL" id="VSSQ01029875">
    <property type="protein sequence ID" value="MPM80179.1"/>
    <property type="molecule type" value="Genomic_DNA"/>
</dbReference>
<comment type="caution">
    <text evidence="1">The sequence shown here is derived from an EMBL/GenBank/DDBJ whole genome shotgun (WGS) entry which is preliminary data.</text>
</comment>
<reference evidence="1" key="1">
    <citation type="submission" date="2019-08" db="EMBL/GenBank/DDBJ databases">
        <authorList>
            <person name="Kucharzyk K."/>
            <person name="Murdoch R.W."/>
            <person name="Higgins S."/>
            <person name="Loffler F."/>
        </authorList>
    </citation>
    <scope>NUCLEOTIDE SEQUENCE</scope>
</reference>
<accession>A0A645CTG1</accession>
<name>A0A645CTG1_9ZZZZ</name>
<sequence length="168" mass="18406">MVQDTVAHLPGQVEAALAFKHLNHAQALLVMAKAAADQAVHCTLPDMSKWRMAQIMPQGNRLRQILIEPQPPGNAARHLGDFKRMRQAGTVMVPLRRNKYLRFELKAAKALGMNNAVSVTLELAAQLAGLDRLISPPALRALGGQGGQFLHLPALNHFLDVHPMPPNR</sequence>
<proteinExistence type="predicted"/>
<protein>
    <submittedName>
        <fullName evidence="1">Uncharacterized protein</fullName>
    </submittedName>
</protein>
<gene>
    <name evidence="1" type="ORF">SDC9_127226</name>
</gene>
<evidence type="ECO:0000313" key="1">
    <source>
        <dbReference type="EMBL" id="MPM80179.1"/>
    </source>
</evidence>